<evidence type="ECO:0000313" key="9">
    <source>
        <dbReference type="EMBL" id="MBR8130311.1"/>
    </source>
</evidence>
<feature type="binding site" evidence="7">
    <location>
        <position position="115"/>
    </location>
    <ligand>
        <name>5-amino-6-(D-ribitylamino)uracil</name>
        <dbReference type="ChEBI" id="CHEBI:15934"/>
    </ligand>
</feature>
<dbReference type="SMR" id="A0AA41JJY9"/>
<dbReference type="InterPro" id="IPR036467">
    <property type="entry name" value="LS/RS_sf"/>
</dbReference>
<feature type="binding site" evidence="7">
    <location>
        <begin position="82"/>
        <end position="84"/>
    </location>
    <ligand>
        <name>5-amino-6-(D-ribitylamino)uracil</name>
        <dbReference type="ChEBI" id="CHEBI:15934"/>
    </ligand>
</feature>
<protein>
    <recommendedName>
        <fullName evidence="3 7">6,7-dimethyl-8-ribityllumazine synthase</fullName>
        <shortName evidence="7">DMRL synthase</shortName>
        <shortName evidence="7">LS</shortName>
        <shortName evidence="7">Lumazine synthase</shortName>
        <ecNumber evidence="3 7">2.5.1.78</ecNumber>
    </recommendedName>
</protein>
<dbReference type="SUPFAM" id="SSF52121">
    <property type="entry name" value="Lumazine synthase"/>
    <property type="match status" value="1"/>
</dbReference>
<evidence type="ECO:0000256" key="6">
    <source>
        <dbReference type="ARBA" id="ARBA00048785"/>
    </source>
</evidence>
<dbReference type="CDD" id="cd09209">
    <property type="entry name" value="Lumazine_synthase-I"/>
    <property type="match status" value="1"/>
</dbReference>
<dbReference type="Proteomes" id="UP000682266">
    <property type="component" value="Unassembled WGS sequence"/>
</dbReference>
<dbReference type="InterPro" id="IPR034964">
    <property type="entry name" value="LS"/>
</dbReference>
<feature type="binding site" evidence="7">
    <location>
        <begin position="87"/>
        <end position="88"/>
    </location>
    <ligand>
        <name>(2S)-2-hydroxy-3-oxobutyl phosphate</name>
        <dbReference type="ChEBI" id="CHEBI:58830"/>
    </ligand>
</feature>
<dbReference type="GO" id="GO:0009231">
    <property type="term" value="P:riboflavin biosynthetic process"/>
    <property type="evidence" value="ECO:0007669"/>
    <property type="project" value="UniProtKB-UniRule"/>
</dbReference>
<reference evidence="9" key="1">
    <citation type="submission" date="2021-04" db="EMBL/GenBank/DDBJ databases">
        <title>A collection of bacterial strains from the Burkholderia cepacia Research Laboratory and Repository.</title>
        <authorList>
            <person name="Lipuma J."/>
            <person name="Spilker T."/>
        </authorList>
    </citation>
    <scope>NUCLEOTIDE SEQUENCE</scope>
    <source>
        <strain evidence="9">AU36012</strain>
    </source>
</reference>
<comment type="catalytic activity">
    <reaction evidence="6 7">
        <text>(2S)-2-hydroxy-3-oxobutyl phosphate + 5-amino-6-(D-ribitylamino)uracil = 6,7-dimethyl-8-(1-D-ribityl)lumazine + phosphate + 2 H2O + H(+)</text>
        <dbReference type="Rhea" id="RHEA:26152"/>
        <dbReference type="ChEBI" id="CHEBI:15377"/>
        <dbReference type="ChEBI" id="CHEBI:15378"/>
        <dbReference type="ChEBI" id="CHEBI:15934"/>
        <dbReference type="ChEBI" id="CHEBI:43474"/>
        <dbReference type="ChEBI" id="CHEBI:58201"/>
        <dbReference type="ChEBI" id="CHEBI:58830"/>
        <dbReference type="EC" id="2.5.1.78"/>
    </reaction>
</comment>
<name>A0AA41JJY9_9BURK</name>
<dbReference type="Pfam" id="PF00885">
    <property type="entry name" value="DMRL_synthase"/>
    <property type="match status" value="1"/>
</dbReference>
<evidence type="ECO:0000256" key="5">
    <source>
        <dbReference type="ARBA" id="ARBA00022679"/>
    </source>
</evidence>
<dbReference type="GO" id="GO:0009349">
    <property type="term" value="C:riboflavin synthase complex"/>
    <property type="evidence" value="ECO:0007669"/>
    <property type="project" value="UniProtKB-UniRule"/>
</dbReference>
<feature type="active site" description="Proton donor" evidence="7">
    <location>
        <position position="90"/>
    </location>
</feature>
<feature type="compositionally biased region" description="Acidic residues" evidence="8">
    <location>
        <begin position="154"/>
        <end position="171"/>
    </location>
</feature>
<dbReference type="NCBIfam" id="TIGR00114">
    <property type="entry name" value="lumazine-synth"/>
    <property type="match status" value="1"/>
</dbReference>
<dbReference type="InterPro" id="IPR002180">
    <property type="entry name" value="LS/RS"/>
</dbReference>
<dbReference type="PANTHER" id="PTHR21058:SF0">
    <property type="entry name" value="6,7-DIMETHYL-8-RIBITYLLUMAZINE SYNTHASE"/>
    <property type="match status" value="1"/>
</dbReference>
<dbReference type="HAMAP" id="MF_00178">
    <property type="entry name" value="Lumazine_synth"/>
    <property type="match status" value="1"/>
</dbReference>
<dbReference type="AlphaFoldDB" id="A0AA41JJY9"/>
<evidence type="ECO:0000256" key="8">
    <source>
        <dbReference type="SAM" id="MobiDB-lite"/>
    </source>
</evidence>
<dbReference type="Gene3D" id="3.40.50.960">
    <property type="entry name" value="Lumazine/riboflavin synthase"/>
    <property type="match status" value="1"/>
</dbReference>
<evidence type="ECO:0000256" key="3">
    <source>
        <dbReference type="ARBA" id="ARBA00012664"/>
    </source>
</evidence>
<evidence type="ECO:0000256" key="7">
    <source>
        <dbReference type="HAMAP-Rule" id="MF_00178"/>
    </source>
</evidence>
<feature type="binding site" evidence="7">
    <location>
        <position position="129"/>
    </location>
    <ligand>
        <name>(2S)-2-hydroxy-3-oxobutyl phosphate</name>
        <dbReference type="ChEBI" id="CHEBI:58830"/>
    </ligand>
</feature>
<evidence type="ECO:0000256" key="2">
    <source>
        <dbReference type="ARBA" id="ARBA00007424"/>
    </source>
</evidence>
<feature type="binding site" evidence="7">
    <location>
        <position position="24"/>
    </location>
    <ligand>
        <name>5-amino-6-(D-ribitylamino)uracil</name>
        <dbReference type="ChEBI" id="CHEBI:15934"/>
    </ligand>
</feature>
<dbReference type="RefSeq" id="WP_006754953.1">
    <property type="nucleotide sequence ID" value="NZ_CADEPQ010000002.1"/>
</dbReference>
<evidence type="ECO:0000313" key="10">
    <source>
        <dbReference type="Proteomes" id="UP000682266"/>
    </source>
</evidence>
<gene>
    <name evidence="7" type="primary">ribH</name>
    <name evidence="9" type="ORF">KDW93_15205</name>
</gene>
<evidence type="ECO:0000256" key="1">
    <source>
        <dbReference type="ARBA" id="ARBA00004917"/>
    </source>
</evidence>
<feature type="region of interest" description="Disordered" evidence="8">
    <location>
        <begin position="150"/>
        <end position="171"/>
    </location>
</feature>
<proteinExistence type="inferred from homology"/>
<comment type="caution">
    <text evidence="9">The sequence shown here is derived from an EMBL/GenBank/DDBJ whole genome shotgun (WGS) entry which is preliminary data.</text>
</comment>
<evidence type="ECO:0000256" key="4">
    <source>
        <dbReference type="ARBA" id="ARBA00022619"/>
    </source>
</evidence>
<comment type="function">
    <text evidence="7">Catalyzes the formation of 6,7-dimethyl-8-ribityllumazine by condensation of 5-amino-6-(D-ribitylamino)uracil with 3,4-dihydroxy-2-butanone 4-phosphate. This is the penultimate step in the biosynthesis of riboflavin.</text>
</comment>
<feature type="binding site" evidence="7">
    <location>
        <begin position="58"/>
        <end position="60"/>
    </location>
    <ligand>
        <name>5-amino-6-(D-ribitylamino)uracil</name>
        <dbReference type="ChEBI" id="CHEBI:15934"/>
    </ligand>
</feature>
<dbReference type="PANTHER" id="PTHR21058">
    <property type="entry name" value="6,7-DIMETHYL-8-RIBITYLLUMAZINE SYNTHASE DMRL SYNTHASE LUMAZINE SYNTHASE"/>
    <property type="match status" value="1"/>
</dbReference>
<comment type="pathway">
    <text evidence="1 7">Cofactor biosynthesis; riboflavin biosynthesis; riboflavin from 2-hydroxy-3-oxobutyl phosphate and 5-amino-6-(D-ribitylamino)uracil: step 1/2.</text>
</comment>
<keyword evidence="4 7" id="KW-0686">Riboflavin biosynthesis</keyword>
<keyword evidence="5 7" id="KW-0808">Transferase</keyword>
<dbReference type="EC" id="2.5.1.78" evidence="3 7"/>
<accession>A0AA41JJY9</accession>
<dbReference type="GO" id="GO:0000906">
    <property type="term" value="F:6,7-dimethyl-8-ribityllumazine synthase activity"/>
    <property type="evidence" value="ECO:0007669"/>
    <property type="project" value="UniProtKB-UniRule"/>
</dbReference>
<sequence length="171" mass="18445">MEIGQYQPNLEGDGLRIGIVQSRFNEPVCNGLADACVEELERLGVSGEDVLLVSVPGALEIPLALQKLAESGQFDALIALGAVIRGETYHFELVSNESGAGITRIGLDFNLPIANAVLTTENDEQAVARMTEKGRDAARVAVEMANLTMALDQLGDDEDEEEDEEDEEERA</sequence>
<dbReference type="GeneID" id="93083776"/>
<dbReference type="EMBL" id="JAGSVG010000012">
    <property type="protein sequence ID" value="MBR8130311.1"/>
    <property type="molecule type" value="Genomic_DNA"/>
</dbReference>
<comment type="similarity">
    <text evidence="2 7">Belongs to the DMRL synthase family.</text>
</comment>
<dbReference type="GO" id="GO:0005829">
    <property type="term" value="C:cytosol"/>
    <property type="evidence" value="ECO:0007669"/>
    <property type="project" value="TreeGrafter"/>
</dbReference>
<organism evidence="9 10">
    <name type="scientific">Burkholderia ambifaria</name>
    <dbReference type="NCBI Taxonomy" id="152480"/>
    <lineage>
        <taxon>Bacteria</taxon>
        <taxon>Pseudomonadati</taxon>
        <taxon>Pseudomonadota</taxon>
        <taxon>Betaproteobacteria</taxon>
        <taxon>Burkholderiales</taxon>
        <taxon>Burkholderiaceae</taxon>
        <taxon>Burkholderia</taxon>
        <taxon>Burkholderia cepacia complex</taxon>
    </lineage>
</organism>